<dbReference type="EMBL" id="BPLQ01008057">
    <property type="protein sequence ID" value="GIY34365.1"/>
    <property type="molecule type" value="Genomic_DNA"/>
</dbReference>
<proteinExistence type="predicted"/>
<name>A0AAV4SJU3_9ARAC</name>
<sequence>MWRQRLLEWNIEVTEKTWSGLIRCSPLPTEGASLSIGLHRHPTPLIWKRPPAIMHSSAVHLQLWSCFSRKIYCLFRILVLAVSMRKKYLIVRSCRMGAVPCW</sequence>
<keyword evidence="2" id="KW-1185">Reference proteome</keyword>
<comment type="caution">
    <text evidence="1">The sequence shown here is derived from an EMBL/GenBank/DDBJ whole genome shotgun (WGS) entry which is preliminary data.</text>
</comment>
<accession>A0AAV4SJU3</accession>
<dbReference type="Proteomes" id="UP001054837">
    <property type="component" value="Unassembled WGS sequence"/>
</dbReference>
<dbReference type="AlphaFoldDB" id="A0AAV4SJU3"/>
<evidence type="ECO:0000313" key="2">
    <source>
        <dbReference type="Proteomes" id="UP001054837"/>
    </source>
</evidence>
<organism evidence="1 2">
    <name type="scientific">Caerostris darwini</name>
    <dbReference type="NCBI Taxonomy" id="1538125"/>
    <lineage>
        <taxon>Eukaryota</taxon>
        <taxon>Metazoa</taxon>
        <taxon>Ecdysozoa</taxon>
        <taxon>Arthropoda</taxon>
        <taxon>Chelicerata</taxon>
        <taxon>Arachnida</taxon>
        <taxon>Araneae</taxon>
        <taxon>Araneomorphae</taxon>
        <taxon>Entelegynae</taxon>
        <taxon>Araneoidea</taxon>
        <taxon>Araneidae</taxon>
        <taxon>Caerostris</taxon>
    </lineage>
</organism>
<protein>
    <submittedName>
        <fullName evidence="1">Uncharacterized protein</fullName>
    </submittedName>
</protein>
<gene>
    <name evidence="1" type="ORF">CDAR_35291</name>
</gene>
<reference evidence="1 2" key="1">
    <citation type="submission" date="2021-06" db="EMBL/GenBank/DDBJ databases">
        <title>Caerostris darwini draft genome.</title>
        <authorList>
            <person name="Kono N."/>
            <person name="Arakawa K."/>
        </authorList>
    </citation>
    <scope>NUCLEOTIDE SEQUENCE [LARGE SCALE GENOMIC DNA]</scope>
</reference>
<evidence type="ECO:0000313" key="1">
    <source>
        <dbReference type="EMBL" id="GIY34365.1"/>
    </source>
</evidence>